<dbReference type="Proteomes" id="UP000219111">
    <property type="component" value="Unassembled WGS sequence"/>
</dbReference>
<gene>
    <name evidence="2" type="ORF">SAMN05877831_10230</name>
</gene>
<dbReference type="Pfam" id="PF13403">
    <property type="entry name" value="Hint_2"/>
    <property type="match status" value="1"/>
</dbReference>
<evidence type="ECO:0000313" key="3">
    <source>
        <dbReference type="Proteomes" id="UP000219111"/>
    </source>
</evidence>
<protein>
    <submittedName>
        <fullName evidence="2">Hint domain-containing protein</fullName>
    </submittedName>
</protein>
<feature type="domain" description="Hedgehog/Intein (Hint)" evidence="1">
    <location>
        <begin position="70"/>
        <end position="212"/>
    </location>
</feature>
<evidence type="ECO:0000313" key="2">
    <source>
        <dbReference type="EMBL" id="SOB98628.1"/>
    </source>
</evidence>
<keyword evidence="3" id="KW-1185">Reference proteome</keyword>
<proteinExistence type="predicted"/>
<dbReference type="EMBL" id="OBMT01000002">
    <property type="protein sequence ID" value="SOB98628.1"/>
    <property type="molecule type" value="Genomic_DNA"/>
</dbReference>
<dbReference type="AlphaFoldDB" id="A0A285RVT2"/>
<evidence type="ECO:0000259" key="1">
    <source>
        <dbReference type="Pfam" id="PF13403"/>
    </source>
</evidence>
<dbReference type="OrthoDB" id="6305173at2"/>
<name>A0A285RVT2_9RHOB</name>
<dbReference type="SUPFAM" id="SSF51294">
    <property type="entry name" value="Hedgehog/intein (Hint) domain"/>
    <property type="match status" value="1"/>
</dbReference>
<organism evidence="2 3">
    <name type="scientific">Rhodobacter maris</name>
    <dbReference type="NCBI Taxonomy" id="446682"/>
    <lineage>
        <taxon>Bacteria</taxon>
        <taxon>Pseudomonadati</taxon>
        <taxon>Pseudomonadota</taxon>
        <taxon>Alphaproteobacteria</taxon>
        <taxon>Rhodobacterales</taxon>
        <taxon>Rhodobacter group</taxon>
        <taxon>Rhodobacter</taxon>
    </lineage>
</organism>
<accession>A0A285RVT2</accession>
<reference evidence="3" key="1">
    <citation type="submission" date="2017-08" db="EMBL/GenBank/DDBJ databases">
        <authorList>
            <person name="Varghese N."/>
            <person name="Submissions S."/>
        </authorList>
    </citation>
    <scope>NUCLEOTIDE SEQUENCE [LARGE SCALE GENOMIC DNA]</scope>
    <source>
        <strain evidence="3">JA276</strain>
    </source>
</reference>
<dbReference type="InterPro" id="IPR028992">
    <property type="entry name" value="Hedgehog/Intein_dom"/>
</dbReference>
<sequence length="253" mass="26960">MCDMVGSQEFFSALGAADERRDGSSAVSDVIETRLHFDGFDTESGHVEGRDGAGNSLFSTPIAELLEAIPCFTSETRLATGTGLVQVGALTPGMRVITRDDGMQELRWIGRRSFGWRALGLNPLLRPVRIAAGALGPGVPERDMVVSPNHRVLTRGSEAGEAGERLTMARDLLGQPGITRAAVSHVEYWQLLFDRHELVLSDGCWSESFQPTPASLAALDAPGRAALGTILDETALRAGFDSVRPCAGINTAA</sequence>
<dbReference type="InterPro" id="IPR036844">
    <property type="entry name" value="Hint_dom_sf"/>
</dbReference>